<organism evidence="8 9">
    <name type="scientific">Coniosporium apollinis</name>
    <dbReference type="NCBI Taxonomy" id="61459"/>
    <lineage>
        <taxon>Eukaryota</taxon>
        <taxon>Fungi</taxon>
        <taxon>Dikarya</taxon>
        <taxon>Ascomycota</taxon>
        <taxon>Pezizomycotina</taxon>
        <taxon>Dothideomycetes</taxon>
        <taxon>Dothideomycetes incertae sedis</taxon>
        <taxon>Coniosporium</taxon>
    </lineage>
</organism>
<keyword evidence="4" id="KW-0418">Kinase</keyword>
<keyword evidence="1" id="KW-0723">Serine/threonine-protein kinase</keyword>
<evidence type="ECO:0000259" key="7">
    <source>
        <dbReference type="PROSITE" id="PS50011"/>
    </source>
</evidence>
<dbReference type="InterPro" id="IPR030616">
    <property type="entry name" value="Aur-like"/>
</dbReference>
<accession>A0ABQ9NZ94</accession>
<evidence type="ECO:0000256" key="4">
    <source>
        <dbReference type="ARBA" id="ARBA00022777"/>
    </source>
</evidence>
<sequence length="721" mass="77890">MGESRSPLAPTQGRLPRSEPKTSTNTPVAELQQFALPAGCYNRDNAVYPDTETYQAGPRTDFAATNTQPVSHNAALPATNATAHLPSLPHIPAPPYVRTPSDAGLHLRTDLDALAVSTPQDSPVTPTIVESKADSYLSHAATAPIPIQGQVLRTRLSQASMASSLSPGSALSSPMLNSLQDITPLPSPLVMQASPGPWHRAATTTVHPSSRGGPSSLPRDESFNMLSPAALDTSPPKKKTYGNLAPAAADSLRGSTAQAERHNAAAHARNRSLSEYIPEPLHNTRPRNVTLSGMDPQSPDGKSSVTSLHREAYLAAQRGLDTSTTPAGPSNFPTPPPSNRSSTSTSEPDLQDSEADVPAADYLIIRLGASRKPVRYLPLRQLGQGTFSKVLLCTSQPGVTPSSPESALNPRALVAVKVVHHGPAGGADEERIELSLKREVEMLKRVKHPCIVRLRAFDCDEEKALLVLGYCPGGDLFEMASERREMLTEPVVRRMFAELVGAVRYLHGCNIVHRDIKLENVLVNLPLSALATINNPPTHPTPLTTLTDLGLSRLIDPTNPLLTTRCGSEDYAAPEILLGQPYDGRQTDAWALGVLLYALVEGRLPFDPAPAGPGKRRGYGGRGRTVHRIARCDWVWWRCGDEEGEWDPVRGRGWEGAREVVEGLLKKVSRGRKSLEEIEAMPWVKDGIQVEGGLGSRPEDELDEEELDVETPMRESGEWGR</sequence>
<feature type="compositionally biased region" description="Basic and acidic residues" evidence="6">
    <location>
        <begin position="711"/>
        <end position="721"/>
    </location>
</feature>
<feature type="region of interest" description="Disordered" evidence="6">
    <location>
        <begin position="692"/>
        <end position="721"/>
    </location>
</feature>
<dbReference type="InterPro" id="IPR000719">
    <property type="entry name" value="Prot_kinase_dom"/>
</dbReference>
<evidence type="ECO:0000256" key="3">
    <source>
        <dbReference type="ARBA" id="ARBA00022741"/>
    </source>
</evidence>
<dbReference type="InterPro" id="IPR011009">
    <property type="entry name" value="Kinase-like_dom_sf"/>
</dbReference>
<name>A0ABQ9NZ94_9PEZI</name>
<feature type="domain" description="Protein kinase" evidence="7">
    <location>
        <begin position="376"/>
        <end position="684"/>
    </location>
</feature>
<evidence type="ECO:0000256" key="2">
    <source>
        <dbReference type="ARBA" id="ARBA00022679"/>
    </source>
</evidence>
<feature type="compositionally biased region" description="Low complexity" evidence="6">
    <location>
        <begin position="339"/>
        <end position="348"/>
    </location>
</feature>
<dbReference type="Proteomes" id="UP001172684">
    <property type="component" value="Unassembled WGS sequence"/>
</dbReference>
<dbReference type="Pfam" id="PF00069">
    <property type="entry name" value="Pkinase"/>
    <property type="match status" value="1"/>
</dbReference>
<dbReference type="EMBL" id="JAPDRL010000015">
    <property type="protein sequence ID" value="KAJ9667031.1"/>
    <property type="molecule type" value="Genomic_DNA"/>
</dbReference>
<keyword evidence="3" id="KW-0547">Nucleotide-binding</keyword>
<reference evidence="8" key="1">
    <citation type="submission" date="2022-10" db="EMBL/GenBank/DDBJ databases">
        <title>Culturing micro-colonial fungi from biological soil crusts in the Mojave desert and describing Neophaeococcomyces mojavensis, and introducing the new genera and species Taxawa tesnikishii.</title>
        <authorList>
            <person name="Kurbessoian T."/>
            <person name="Stajich J.E."/>
        </authorList>
    </citation>
    <scope>NUCLEOTIDE SEQUENCE</scope>
    <source>
        <strain evidence="8">TK_1</strain>
    </source>
</reference>
<gene>
    <name evidence="8" type="ORF">H2201_002865</name>
</gene>
<comment type="caution">
    <text evidence="8">The sequence shown here is derived from an EMBL/GenBank/DDBJ whole genome shotgun (WGS) entry which is preliminary data.</text>
</comment>
<feature type="compositionally biased region" description="Acidic residues" evidence="6">
    <location>
        <begin position="700"/>
        <end position="709"/>
    </location>
</feature>
<evidence type="ECO:0000313" key="8">
    <source>
        <dbReference type="EMBL" id="KAJ9667031.1"/>
    </source>
</evidence>
<dbReference type="SMART" id="SM00220">
    <property type="entry name" value="S_TKc"/>
    <property type="match status" value="1"/>
</dbReference>
<keyword evidence="2" id="KW-0808">Transferase</keyword>
<dbReference type="PROSITE" id="PS50011">
    <property type="entry name" value="PROTEIN_KINASE_DOM"/>
    <property type="match status" value="1"/>
</dbReference>
<feature type="compositionally biased region" description="Low complexity" evidence="6">
    <location>
        <begin position="208"/>
        <end position="217"/>
    </location>
</feature>
<evidence type="ECO:0000256" key="6">
    <source>
        <dbReference type="SAM" id="MobiDB-lite"/>
    </source>
</evidence>
<dbReference type="PROSITE" id="PS00108">
    <property type="entry name" value="PROTEIN_KINASE_ST"/>
    <property type="match status" value="1"/>
</dbReference>
<dbReference type="InterPro" id="IPR008271">
    <property type="entry name" value="Ser/Thr_kinase_AS"/>
</dbReference>
<dbReference type="Gene3D" id="1.10.510.10">
    <property type="entry name" value="Transferase(Phosphotransferase) domain 1"/>
    <property type="match status" value="1"/>
</dbReference>
<dbReference type="SUPFAM" id="SSF56112">
    <property type="entry name" value="Protein kinase-like (PK-like)"/>
    <property type="match status" value="1"/>
</dbReference>
<feature type="region of interest" description="Disordered" evidence="6">
    <location>
        <begin position="321"/>
        <end position="354"/>
    </location>
</feature>
<evidence type="ECO:0000313" key="9">
    <source>
        <dbReference type="Proteomes" id="UP001172684"/>
    </source>
</evidence>
<evidence type="ECO:0000256" key="1">
    <source>
        <dbReference type="ARBA" id="ARBA00022527"/>
    </source>
</evidence>
<dbReference type="PANTHER" id="PTHR24350">
    <property type="entry name" value="SERINE/THREONINE-PROTEIN KINASE IAL-RELATED"/>
    <property type="match status" value="1"/>
</dbReference>
<keyword evidence="9" id="KW-1185">Reference proteome</keyword>
<protein>
    <recommendedName>
        <fullName evidence="7">Protein kinase domain-containing protein</fullName>
    </recommendedName>
</protein>
<proteinExistence type="predicted"/>
<keyword evidence="5" id="KW-0067">ATP-binding</keyword>
<feature type="region of interest" description="Disordered" evidence="6">
    <location>
        <begin position="1"/>
        <end position="26"/>
    </location>
</feature>
<feature type="region of interest" description="Disordered" evidence="6">
    <location>
        <begin position="187"/>
        <end position="306"/>
    </location>
</feature>
<evidence type="ECO:0000256" key="5">
    <source>
        <dbReference type="ARBA" id="ARBA00022840"/>
    </source>
</evidence>